<dbReference type="AlphaFoldDB" id="A0A2U1NMA7"/>
<evidence type="ECO:0000313" key="2">
    <source>
        <dbReference type="Proteomes" id="UP000245207"/>
    </source>
</evidence>
<name>A0A2U1NMA7_ARTAN</name>
<accession>A0A2U1NMA7</accession>
<proteinExistence type="predicted"/>
<comment type="caution">
    <text evidence="1">The sequence shown here is derived from an EMBL/GenBank/DDBJ whole genome shotgun (WGS) entry which is preliminary data.</text>
</comment>
<organism evidence="1 2">
    <name type="scientific">Artemisia annua</name>
    <name type="common">Sweet wormwood</name>
    <dbReference type="NCBI Taxonomy" id="35608"/>
    <lineage>
        <taxon>Eukaryota</taxon>
        <taxon>Viridiplantae</taxon>
        <taxon>Streptophyta</taxon>
        <taxon>Embryophyta</taxon>
        <taxon>Tracheophyta</taxon>
        <taxon>Spermatophyta</taxon>
        <taxon>Magnoliopsida</taxon>
        <taxon>eudicotyledons</taxon>
        <taxon>Gunneridae</taxon>
        <taxon>Pentapetalae</taxon>
        <taxon>asterids</taxon>
        <taxon>campanulids</taxon>
        <taxon>Asterales</taxon>
        <taxon>Asteraceae</taxon>
        <taxon>Asteroideae</taxon>
        <taxon>Anthemideae</taxon>
        <taxon>Artemisiinae</taxon>
        <taxon>Artemisia</taxon>
    </lineage>
</organism>
<protein>
    <submittedName>
        <fullName evidence="1">WD40 repeat-containing protein</fullName>
    </submittedName>
</protein>
<dbReference type="Proteomes" id="UP000245207">
    <property type="component" value="Unassembled WGS sequence"/>
</dbReference>
<gene>
    <name evidence="1" type="ORF">CTI12_AA250460</name>
</gene>
<evidence type="ECO:0000313" key="1">
    <source>
        <dbReference type="EMBL" id="PWA74647.1"/>
    </source>
</evidence>
<reference evidence="1 2" key="1">
    <citation type="journal article" date="2018" name="Mol. Plant">
        <title>The genome of Artemisia annua provides insight into the evolution of Asteraceae family and artemisinin biosynthesis.</title>
        <authorList>
            <person name="Shen Q."/>
            <person name="Zhang L."/>
            <person name="Liao Z."/>
            <person name="Wang S."/>
            <person name="Yan T."/>
            <person name="Shi P."/>
            <person name="Liu M."/>
            <person name="Fu X."/>
            <person name="Pan Q."/>
            <person name="Wang Y."/>
            <person name="Lv Z."/>
            <person name="Lu X."/>
            <person name="Zhang F."/>
            <person name="Jiang W."/>
            <person name="Ma Y."/>
            <person name="Chen M."/>
            <person name="Hao X."/>
            <person name="Li L."/>
            <person name="Tang Y."/>
            <person name="Lv G."/>
            <person name="Zhou Y."/>
            <person name="Sun X."/>
            <person name="Brodelius P.E."/>
            <person name="Rose J.K.C."/>
            <person name="Tang K."/>
        </authorList>
    </citation>
    <scope>NUCLEOTIDE SEQUENCE [LARGE SCALE GENOMIC DNA]</scope>
    <source>
        <strain evidence="2">cv. Huhao1</strain>
        <tissue evidence="1">Leaf</tissue>
    </source>
</reference>
<dbReference type="EMBL" id="PKPP01002532">
    <property type="protein sequence ID" value="PWA74647.1"/>
    <property type="molecule type" value="Genomic_DNA"/>
</dbReference>
<sequence>MDQLHNLDFSQRNGVAEIHNGVANERKAQGTGVGSYFKKQELAGDVEAQPNRYAILGAAESCPDLKADFVILFIGDYILTGHKENAEFALAMCRSEPFVLSGGKDKPVVLWSIHDHISTLATDSGSKSLKIWWD</sequence>
<keyword evidence="2" id="KW-1185">Reference proteome</keyword>
<dbReference type="STRING" id="35608.A0A2U1NMA7"/>
<dbReference type="OrthoDB" id="427795at2759"/>